<dbReference type="PROSITE" id="PS00640">
    <property type="entry name" value="THIOL_PROTEASE_ASN"/>
    <property type="match status" value="2"/>
</dbReference>
<evidence type="ECO:0000256" key="2">
    <source>
        <dbReference type="ARBA" id="ARBA00023145"/>
    </source>
</evidence>
<evidence type="ECO:0000256" key="1">
    <source>
        <dbReference type="ARBA" id="ARBA00008455"/>
    </source>
</evidence>
<feature type="domain" description="Peptidase C1A papain C-terminal" evidence="4">
    <location>
        <begin position="345"/>
        <end position="585"/>
    </location>
</feature>
<evidence type="ECO:0000313" key="5">
    <source>
        <dbReference type="EMBL" id="OMJ79331.1"/>
    </source>
</evidence>
<dbReference type="InterPro" id="IPR013128">
    <property type="entry name" value="Peptidase_C1A"/>
</dbReference>
<evidence type="ECO:0000259" key="4">
    <source>
        <dbReference type="SMART" id="SM00645"/>
    </source>
</evidence>
<name>A0A1R2BRL5_9CILI</name>
<dbReference type="SMART" id="SM00645">
    <property type="entry name" value="Pept_C1"/>
    <property type="match status" value="2"/>
</dbReference>
<dbReference type="InterPro" id="IPR025661">
    <property type="entry name" value="Pept_asp_AS"/>
</dbReference>
<keyword evidence="6" id="KW-1185">Reference proteome</keyword>
<dbReference type="PANTHER" id="PTHR12411">
    <property type="entry name" value="CYSTEINE PROTEASE FAMILY C1-RELATED"/>
    <property type="match status" value="1"/>
</dbReference>
<dbReference type="Pfam" id="PF00112">
    <property type="entry name" value="Peptidase_C1"/>
    <property type="match status" value="2"/>
</dbReference>
<feature type="signal peptide" evidence="3">
    <location>
        <begin position="1"/>
        <end position="16"/>
    </location>
</feature>
<keyword evidence="2" id="KW-0865">Zymogen</keyword>
<keyword evidence="3" id="KW-0732">Signal</keyword>
<dbReference type="PRINTS" id="PR00705">
    <property type="entry name" value="PAPAIN"/>
</dbReference>
<comment type="caution">
    <text evidence="5">The sequence shown here is derived from an EMBL/GenBank/DDBJ whole genome shotgun (WGS) entry which is preliminary data.</text>
</comment>
<comment type="similarity">
    <text evidence="1">Belongs to the peptidase C1 family.</text>
</comment>
<feature type="domain" description="Peptidase C1A papain C-terminal" evidence="4">
    <location>
        <begin position="40"/>
        <end position="274"/>
    </location>
</feature>
<accession>A0A1R2BRL5</accession>
<evidence type="ECO:0000256" key="3">
    <source>
        <dbReference type="SAM" id="SignalP"/>
    </source>
</evidence>
<dbReference type="EMBL" id="MPUH01000476">
    <property type="protein sequence ID" value="OMJ79331.1"/>
    <property type="molecule type" value="Genomic_DNA"/>
</dbReference>
<dbReference type="GO" id="GO:0006508">
    <property type="term" value="P:proteolysis"/>
    <property type="evidence" value="ECO:0007669"/>
    <property type="project" value="InterPro"/>
</dbReference>
<gene>
    <name evidence="5" type="ORF">SteCoe_20673</name>
</gene>
<dbReference type="Proteomes" id="UP000187209">
    <property type="component" value="Unassembled WGS sequence"/>
</dbReference>
<sequence>MLKSILLISLVLTSLSQYLWNPPDVISKGPELIIKPLNELPTSLFWGNINGKNYLTVSRNQHIPEYCGACWAFATASTLSDRFKILRNAQWPDINISPQVLLSCDMIDRGCFGGRPLNAYEYIFNNGITDETCLAYQARGRTNGLDCEKLGPCYTCDYNGNCYTPDNYLLYNVTGYQRIVGVEQMVNALQSGPIACGLDSTPDFHAYKGGIFNDTTNSMRLTHFVSLVGYGVENGVDYWIGKNSWGTYWGEGGFFKIVKGRNNLGVENECSYPTPDPNIRRVHNKNSKSYEEIVPLSKSLFLESEKQSQQKFEPLKHKTCRVPQSNYHGKERITSPRAQDTITTVPISWDWRNISNINYLSWTRNQHIPQYCGSCWAHGPTSSLADRINIMTNNSFPQLSLSPQVVINCNGGGSCDGGDSFAVYEFGHKHGIPDDTCQQYIAKNPLVTECSDIQICMDCVPPSPMPGQKSNCSAVKNPKLWYVGDYGHIAGANSMKAEIYKNGPISCGISVTSDFEAYTGGIFSQVTLFPQINHEVSVVGWGVNNGVEYWIGRNSWGTAWGINGFFYIRMYRDNLAIETDCDWGIPDLDRSR</sequence>
<dbReference type="GO" id="GO:0008234">
    <property type="term" value="F:cysteine-type peptidase activity"/>
    <property type="evidence" value="ECO:0007669"/>
    <property type="project" value="InterPro"/>
</dbReference>
<protein>
    <recommendedName>
        <fullName evidence="4">Peptidase C1A papain C-terminal domain-containing protein</fullName>
    </recommendedName>
</protein>
<dbReference type="InterPro" id="IPR038765">
    <property type="entry name" value="Papain-like_cys_pep_sf"/>
</dbReference>
<dbReference type="InterPro" id="IPR000668">
    <property type="entry name" value="Peptidase_C1A_C"/>
</dbReference>
<organism evidence="5 6">
    <name type="scientific">Stentor coeruleus</name>
    <dbReference type="NCBI Taxonomy" id="5963"/>
    <lineage>
        <taxon>Eukaryota</taxon>
        <taxon>Sar</taxon>
        <taxon>Alveolata</taxon>
        <taxon>Ciliophora</taxon>
        <taxon>Postciliodesmatophora</taxon>
        <taxon>Heterotrichea</taxon>
        <taxon>Heterotrichida</taxon>
        <taxon>Stentoridae</taxon>
        <taxon>Stentor</taxon>
    </lineage>
</organism>
<reference evidence="5 6" key="1">
    <citation type="submission" date="2016-11" db="EMBL/GenBank/DDBJ databases">
        <title>The macronuclear genome of Stentor coeruleus: a giant cell with tiny introns.</title>
        <authorList>
            <person name="Slabodnick M."/>
            <person name="Ruby J.G."/>
            <person name="Reiff S.B."/>
            <person name="Swart E.C."/>
            <person name="Gosai S."/>
            <person name="Prabakaran S."/>
            <person name="Witkowska E."/>
            <person name="Larue G.E."/>
            <person name="Fisher S."/>
            <person name="Freeman R.M."/>
            <person name="Gunawardena J."/>
            <person name="Chu W."/>
            <person name="Stover N.A."/>
            <person name="Gregory B.D."/>
            <person name="Nowacki M."/>
            <person name="Derisi J."/>
            <person name="Roy S.W."/>
            <person name="Marshall W.F."/>
            <person name="Sood P."/>
        </authorList>
    </citation>
    <scope>NUCLEOTIDE SEQUENCE [LARGE SCALE GENOMIC DNA]</scope>
    <source>
        <strain evidence="5">WM001</strain>
    </source>
</reference>
<dbReference type="SUPFAM" id="SSF54001">
    <property type="entry name" value="Cysteine proteinases"/>
    <property type="match status" value="2"/>
</dbReference>
<dbReference type="Gene3D" id="3.90.70.10">
    <property type="entry name" value="Cysteine proteinases"/>
    <property type="match status" value="2"/>
</dbReference>
<dbReference type="AlphaFoldDB" id="A0A1R2BRL5"/>
<dbReference type="FunFam" id="3.90.70.10:FF:000117">
    <property type="entry name" value="Probable papain cysteine protease"/>
    <property type="match status" value="2"/>
</dbReference>
<feature type="chain" id="PRO_5018698695" description="Peptidase C1A papain C-terminal domain-containing protein" evidence="3">
    <location>
        <begin position="17"/>
        <end position="592"/>
    </location>
</feature>
<proteinExistence type="inferred from homology"/>
<evidence type="ECO:0000313" key="6">
    <source>
        <dbReference type="Proteomes" id="UP000187209"/>
    </source>
</evidence>
<dbReference type="OrthoDB" id="190265at2759"/>